<feature type="compositionally biased region" description="Basic and acidic residues" evidence="1">
    <location>
        <begin position="88"/>
        <end position="106"/>
    </location>
</feature>
<evidence type="ECO:0000313" key="2">
    <source>
        <dbReference type="EMBL" id="CAB4020623.1"/>
    </source>
</evidence>
<sequence length="112" mass="12989">MDICRSAEVTKAQVEALGVKVEAREFSPLISEEVYSVKDKRNSRNPQRRTVQFVECKYCGRKHENAREKCKTCNRSGRMNHFALVCRQESRGKERNSPSGDRERSRAAKLKR</sequence>
<evidence type="ECO:0000313" key="3">
    <source>
        <dbReference type="Proteomes" id="UP001152795"/>
    </source>
</evidence>
<dbReference type="EMBL" id="CACRXK020011050">
    <property type="protein sequence ID" value="CAB4020623.1"/>
    <property type="molecule type" value="Genomic_DNA"/>
</dbReference>
<protein>
    <submittedName>
        <fullName evidence="2">Uncharacterized protein</fullName>
    </submittedName>
</protein>
<gene>
    <name evidence="2" type="ORF">PACLA_8A044718</name>
</gene>
<organism evidence="2 3">
    <name type="scientific">Paramuricea clavata</name>
    <name type="common">Red gorgonian</name>
    <name type="synonym">Violescent sea-whip</name>
    <dbReference type="NCBI Taxonomy" id="317549"/>
    <lineage>
        <taxon>Eukaryota</taxon>
        <taxon>Metazoa</taxon>
        <taxon>Cnidaria</taxon>
        <taxon>Anthozoa</taxon>
        <taxon>Octocorallia</taxon>
        <taxon>Malacalcyonacea</taxon>
        <taxon>Plexauridae</taxon>
        <taxon>Paramuricea</taxon>
    </lineage>
</organism>
<reference evidence="2" key="1">
    <citation type="submission" date="2020-04" db="EMBL/GenBank/DDBJ databases">
        <authorList>
            <person name="Alioto T."/>
            <person name="Alioto T."/>
            <person name="Gomez Garrido J."/>
        </authorList>
    </citation>
    <scope>NUCLEOTIDE SEQUENCE</scope>
    <source>
        <strain evidence="2">A484AB</strain>
    </source>
</reference>
<dbReference type="AlphaFoldDB" id="A0A7D9J1P8"/>
<dbReference type="Proteomes" id="UP001152795">
    <property type="component" value="Unassembled WGS sequence"/>
</dbReference>
<name>A0A7D9J1P8_PARCT</name>
<keyword evidence="3" id="KW-1185">Reference proteome</keyword>
<comment type="caution">
    <text evidence="2">The sequence shown here is derived from an EMBL/GenBank/DDBJ whole genome shotgun (WGS) entry which is preliminary data.</text>
</comment>
<proteinExistence type="predicted"/>
<accession>A0A7D9J1P8</accession>
<evidence type="ECO:0000256" key="1">
    <source>
        <dbReference type="SAM" id="MobiDB-lite"/>
    </source>
</evidence>
<feature type="region of interest" description="Disordered" evidence="1">
    <location>
        <begin position="84"/>
        <end position="112"/>
    </location>
</feature>